<dbReference type="Proteomes" id="UP000694923">
    <property type="component" value="Unplaced"/>
</dbReference>
<gene>
    <name evidence="3" type="primary">HAUS7</name>
</gene>
<dbReference type="PANTHER" id="PTHR14352">
    <property type="entry name" value="HAUS AUGMIN-LIKE COMPLEX SUBUNIT 7"/>
    <property type="match status" value="1"/>
</dbReference>
<dbReference type="PANTHER" id="PTHR14352:SF2">
    <property type="entry name" value="HAUS AUGMIN-LIKE COMPLEX SUBUNIT 7"/>
    <property type="match status" value="1"/>
</dbReference>
<feature type="coiled-coil region" evidence="1">
    <location>
        <begin position="136"/>
        <end position="163"/>
    </location>
</feature>
<proteinExistence type="predicted"/>
<organism evidence="2 3">
    <name type="scientific">Galeopterus variegatus</name>
    <name type="common">Malayan flying lemur</name>
    <name type="synonym">Cynocephalus variegatus</name>
    <dbReference type="NCBI Taxonomy" id="482537"/>
    <lineage>
        <taxon>Eukaryota</taxon>
        <taxon>Metazoa</taxon>
        <taxon>Chordata</taxon>
        <taxon>Craniata</taxon>
        <taxon>Vertebrata</taxon>
        <taxon>Euteleostomi</taxon>
        <taxon>Mammalia</taxon>
        <taxon>Eutheria</taxon>
        <taxon>Euarchontoglires</taxon>
        <taxon>Dermoptera</taxon>
        <taxon>Cynocephalidae</taxon>
        <taxon>Galeopterus</taxon>
    </lineage>
</organism>
<dbReference type="GeneID" id="103593927"/>
<keyword evidence="2" id="KW-1185">Reference proteome</keyword>
<accession>A0ABM0R3T3</accession>
<dbReference type="RefSeq" id="XP_008575274.1">
    <property type="nucleotide sequence ID" value="XM_008577052.1"/>
</dbReference>
<sequence length="294" mass="32796">MCIRVCPSMQNTFSSLKGAPVEVKIREMVKLGHELMLCVSDDQELFRGRACAHKQLHFMDQLLDAVRSLTTGCANCLSLKEHFEDTREKNEVLLGEVFSSPHLRMLLNPECDPWCLDMQPLLHEQSDNWRRASPSAESEEEKVTELARQLQESTAKLQSLQHRQGASVAGANPSTLDQKLRLAISDFHQLILAFLQVYEDELGECCQRPGPNLHPCGPIIQAVSQTLTSCSQLLRTVVEAAVTSVKAAEAAKEQPGEQICWGSSNSMMSLATKMDELTRKHKVFSNSLHKAQGR</sequence>
<protein>
    <submittedName>
        <fullName evidence="3">HAUS augmin-like complex subunit 7</fullName>
    </submittedName>
</protein>
<dbReference type="InterPro" id="IPR029711">
    <property type="entry name" value="Haus7-like"/>
</dbReference>
<reference evidence="3" key="1">
    <citation type="submission" date="2025-08" db="UniProtKB">
        <authorList>
            <consortium name="RefSeq"/>
        </authorList>
    </citation>
    <scope>IDENTIFICATION</scope>
</reference>
<keyword evidence="1" id="KW-0175">Coiled coil</keyword>
<name>A0ABM0R3T3_GALVR</name>
<evidence type="ECO:0000313" key="3">
    <source>
        <dbReference type="RefSeq" id="XP_008575274.1"/>
    </source>
</evidence>
<evidence type="ECO:0000313" key="2">
    <source>
        <dbReference type="Proteomes" id="UP000694923"/>
    </source>
</evidence>
<evidence type="ECO:0000256" key="1">
    <source>
        <dbReference type="SAM" id="Coils"/>
    </source>
</evidence>